<name>A0ABX8ZCZ7_9SPHN</name>
<evidence type="ECO:0000256" key="2">
    <source>
        <dbReference type="PROSITE-ProRule" id="PRU00285"/>
    </source>
</evidence>
<evidence type="ECO:0000256" key="3">
    <source>
        <dbReference type="RuleBase" id="RU003616"/>
    </source>
</evidence>
<feature type="domain" description="SHSP" evidence="4">
    <location>
        <begin position="45"/>
        <end position="159"/>
    </location>
</feature>
<dbReference type="InterPro" id="IPR002068">
    <property type="entry name" value="A-crystallin/Hsp20_dom"/>
</dbReference>
<evidence type="ECO:0000256" key="1">
    <source>
        <dbReference type="ARBA" id="ARBA00023016"/>
    </source>
</evidence>
<dbReference type="InterPro" id="IPR008978">
    <property type="entry name" value="HSP20-like_chaperone"/>
</dbReference>
<reference evidence="5 6" key="1">
    <citation type="submission" date="2021-08" db="EMBL/GenBank/DDBJ databases">
        <title>Comparative Genomics Analysis of the Genus Qipengyuania Reveals Extensive Genetic Diversity and Metabolic Versatility, Including the Description of Fifteen Novel Species.</title>
        <authorList>
            <person name="Liu Y."/>
        </authorList>
    </citation>
    <scope>NUCLEOTIDE SEQUENCE [LARGE SCALE GENOMIC DNA]</scope>
    <source>
        <strain evidence="5 6">1XM2-8</strain>
    </source>
</reference>
<gene>
    <name evidence="5" type="ORF">K3166_11860</name>
</gene>
<keyword evidence="6" id="KW-1185">Reference proteome</keyword>
<evidence type="ECO:0000259" key="4">
    <source>
        <dbReference type="PROSITE" id="PS01031"/>
    </source>
</evidence>
<dbReference type="RefSeq" id="WP_221422412.1">
    <property type="nucleotide sequence ID" value="NZ_CP081297.1"/>
</dbReference>
<dbReference type="SUPFAM" id="SSF49764">
    <property type="entry name" value="HSP20-like chaperones"/>
    <property type="match status" value="1"/>
</dbReference>
<keyword evidence="1" id="KW-0346">Stress response</keyword>
<comment type="similarity">
    <text evidence="2 3">Belongs to the small heat shock protein (HSP20) family.</text>
</comment>
<protein>
    <submittedName>
        <fullName evidence="5">Hsp20/alpha crystallin family protein</fullName>
    </submittedName>
</protein>
<sequence length="162" mass="18498">MVNQTLTAPTTRIEPSFAERFIEPLNKMRTGVDHLIEDLPARWSAFQFPAAPAIEMTETDKLYTISAEVPGIASEDIELQIDRDTLILKGEKKEERREEDCDYVISERAYGSFERRIALPQDALTDQIEAERKDGLLRISIPRSKDAKSAKRKIEIHTHTNS</sequence>
<evidence type="ECO:0000313" key="6">
    <source>
        <dbReference type="Proteomes" id="UP000824280"/>
    </source>
</evidence>
<dbReference type="PANTHER" id="PTHR46733">
    <property type="entry name" value="26.5 KDA HEAT SHOCK PROTEIN, MITOCHONDRIAL"/>
    <property type="match status" value="1"/>
</dbReference>
<dbReference type="EMBL" id="CP081297">
    <property type="protein sequence ID" value="QZD86871.1"/>
    <property type="molecule type" value="Genomic_DNA"/>
</dbReference>
<proteinExistence type="inferred from homology"/>
<dbReference type="Gene3D" id="2.60.40.790">
    <property type="match status" value="1"/>
</dbReference>
<evidence type="ECO:0000313" key="5">
    <source>
        <dbReference type="EMBL" id="QZD86871.1"/>
    </source>
</evidence>
<dbReference type="PANTHER" id="PTHR46733:SF4">
    <property type="entry name" value="HEAT SHOCK PROTEIN 21, CHLOROPLASTIC"/>
    <property type="match status" value="1"/>
</dbReference>
<accession>A0ABX8ZCZ7</accession>
<dbReference type="InterPro" id="IPR044587">
    <property type="entry name" value="HSP21-like"/>
</dbReference>
<organism evidence="5 6">
    <name type="scientific">Qipengyuania psychrotolerans</name>
    <dbReference type="NCBI Taxonomy" id="2867238"/>
    <lineage>
        <taxon>Bacteria</taxon>
        <taxon>Pseudomonadati</taxon>
        <taxon>Pseudomonadota</taxon>
        <taxon>Alphaproteobacteria</taxon>
        <taxon>Sphingomonadales</taxon>
        <taxon>Erythrobacteraceae</taxon>
        <taxon>Qipengyuania</taxon>
    </lineage>
</organism>
<dbReference type="Proteomes" id="UP000824280">
    <property type="component" value="Chromosome"/>
</dbReference>
<dbReference type="CDD" id="cd06464">
    <property type="entry name" value="ACD_sHsps-like"/>
    <property type="match status" value="1"/>
</dbReference>
<dbReference type="PROSITE" id="PS01031">
    <property type="entry name" value="SHSP"/>
    <property type="match status" value="1"/>
</dbReference>
<dbReference type="Pfam" id="PF00011">
    <property type="entry name" value="HSP20"/>
    <property type="match status" value="1"/>
</dbReference>